<reference evidence="9" key="2">
    <citation type="submission" date="2021-08" db="EMBL/GenBank/DDBJ databases">
        <authorList>
            <person name="Gostincar C."/>
            <person name="Sun X."/>
            <person name="Song Z."/>
            <person name="Gunde-Cimerman N."/>
        </authorList>
    </citation>
    <scope>NUCLEOTIDE SEQUENCE</scope>
    <source>
        <strain evidence="9">EXF-9298</strain>
    </source>
</reference>
<keyword evidence="10" id="KW-1185">Reference proteome</keyword>
<evidence type="ECO:0000256" key="7">
    <source>
        <dbReference type="ARBA" id="ARBA00048552"/>
    </source>
</evidence>
<keyword evidence="6" id="KW-0539">Nucleus</keyword>
<evidence type="ECO:0000313" key="9">
    <source>
        <dbReference type="EMBL" id="KAG9970309.1"/>
    </source>
</evidence>
<keyword evidence="5" id="KW-0460">Magnesium</keyword>
<dbReference type="InterPro" id="IPR007081">
    <property type="entry name" value="RNA_pol_Rpb1_5"/>
</dbReference>
<comment type="caution">
    <text evidence="9">The sequence shown here is derived from an EMBL/GenBank/DDBJ whole genome shotgun (WGS) entry which is preliminary data.</text>
</comment>
<name>A0A9P8FET9_AURME</name>
<dbReference type="PANTHER" id="PTHR48446:SF1">
    <property type="entry name" value="DNA-DIRECTED RNA POLYMERASE SUBUNIT BETA' N-TERMINAL SECTION"/>
    <property type="match status" value="1"/>
</dbReference>
<evidence type="ECO:0000313" key="10">
    <source>
        <dbReference type="Proteomes" id="UP000729357"/>
    </source>
</evidence>
<dbReference type="AlphaFoldDB" id="A0A9P8FET9"/>
<gene>
    <name evidence="9" type="ORF">KCU98_g14568</name>
</gene>
<dbReference type="GO" id="GO:0003899">
    <property type="term" value="F:DNA-directed RNA polymerase activity"/>
    <property type="evidence" value="ECO:0007669"/>
    <property type="project" value="UniProtKB-EC"/>
</dbReference>
<dbReference type="SUPFAM" id="SSF64484">
    <property type="entry name" value="beta and beta-prime subunits of DNA dependent RNA-polymerase"/>
    <property type="match status" value="1"/>
</dbReference>
<sequence length="307" mass="33636">MIEKTYLRDIIAYIEDVWSVTSSYVNMRINWDTVMKLGLRLTTQDITFAIAKSKAVKALGVQVAPVGKTHIRVNVQYVPEPRGKAALNKTRKPLEIFDIIQDLKRILPNVVVKGYPDCARAIVKKDDKPDATGREPVSVLVEGYGLKNCMTTEGVDGLRTRSNNVMEAKDVLGIEAARSTIIAEISSVMGGMDIDPRHMQLLADVMTYKGDVLGITRFGLAKMRDSVLQLASFEKTPDHLFNAAVGMKRDRIEGVSECIILGQVMSIGTGAMKVVRKLGITEAEHGRKKSAFESAFASLPKTIAAAA</sequence>
<evidence type="ECO:0000256" key="3">
    <source>
        <dbReference type="ARBA" id="ARBA00022723"/>
    </source>
</evidence>
<comment type="subcellular location">
    <subcellularLocation>
        <location evidence="1">Nucleus</location>
    </subcellularLocation>
</comment>
<keyword evidence="4" id="KW-0862">Zinc</keyword>
<proteinExistence type="predicted"/>
<keyword evidence="3" id="KW-0479">Metal-binding</keyword>
<evidence type="ECO:0000256" key="1">
    <source>
        <dbReference type="ARBA" id="ARBA00004123"/>
    </source>
</evidence>
<dbReference type="Pfam" id="PF04998">
    <property type="entry name" value="RNA_pol_Rpb1_5"/>
    <property type="match status" value="1"/>
</dbReference>
<evidence type="ECO:0000256" key="2">
    <source>
        <dbReference type="ARBA" id="ARBA00012418"/>
    </source>
</evidence>
<feature type="domain" description="RNA polymerase Rpb1" evidence="8">
    <location>
        <begin position="106"/>
        <end position="226"/>
    </location>
</feature>
<dbReference type="GO" id="GO:0006351">
    <property type="term" value="P:DNA-templated transcription"/>
    <property type="evidence" value="ECO:0007669"/>
    <property type="project" value="InterPro"/>
</dbReference>
<dbReference type="EC" id="2.7.7.6" evidence="2"/>
<evidence type="ECO:0000259" key="8">
    <source>
        <dbReference type="Pfam" id="PF04998"/>
    </source>
</evidence>
<dbReference type="GO" id="GO:0046872">
    <property type="term" value="F:metal ion binding"/>
    <property type="evidence" value="ECO:0007669"/>
    <property type="project" value="UniProtKB-KW"/>
</dbReference>
<dbReference type="Proteomes" id="UP000729357">
    <property type="component" value="Unassembled WGS sequence"/>
</dbReference>
<reference evidence="9" key="1">
    <citation type="journal article" date="2021" name="J Fungi (Basel)">
        <title>Virulence traits and population genomics of the black yeast Aureobasidium melanogenum.</title>
        <authorList>
            <person name="Cernosa A."/>
            <person name="Sun X."/>
            <person name="Gostincar C."/>
            <person name="Fang C."/>
            <person name="Gunde-Cimerman N."/>
            <person name="Song Z."/>
        </authorList>
    </citation>
    <scope>NUCLEOTIDE SEQUENCE</scope>
    <source>
        <strain evidence="9">EXF-9298</strain>
    </source>
</reference>
<dbReference type="PANTHER" id="PTHR48446">
    <property type="entry name" value="DNA-DIRECTED RNA POLYMERASE SUBUNIT BETA' N-TERMINAL SECTION"/>
    <property type="match status" value="1"/>
</dbReference>
<evidence type="ECO:0000256" key="6">
    <source>
        <dbReference type="ARBA" id="ARBA00023242"/>
    </source>
</evidence>
<evidence type="ECO:0000256" key="4">
    <source>
        <dbReference type="ARBA" id="ARBA00022833"/>
    </source>
</evidence>
<comment type="catalytic activity">
    <reaction evidence="7">
        <text>RNA(n) + a ribonucleoside 5'-triphosphate = RNA(n+1) + diphosphate</text>
        <dbReference type="Rhea" id="RHEA:21248"/>
        <dbReference type="Rhea" id="RHEA-COMP:14527"/>
        <dbReference type="Rhea" id="RHEA-COMP:17342"/>
        <dbReference type="ChEBI" id="CHEBI:33019"/>
        <dbReference type="ChEBI" id="CHEBI:61557"/>
        <dbReference type="ChEBI" id="CHEBI:140395"/>
        <dbReference type="EC" id="2.7.7.6"/>
    </reaction>
</comment>
<organism evidence="9 10">
    <name type="scientific">Aureobasidium melanogenum</name>
    <name type="common">Aureobasidium pullulans var. melanogenum</name>
    <dbReference type="NCBI Taxonomy" id="46634"/>
    <lineage>
        <taxon>Eukaryota</taxon>
        <taxon>Fungi</taxon>
        <taxon>Dikarya</taxon>
        <taxon>Ascomycota</taxon>
        <taxon>Pezizomycotina</taxon>
        <taxon>Dothideomycetes</taxon>
        <taxon>Dothideomycetidae</taxon>
        <taxon>Dothideales</taxon>
        <taxon>Saccotheciaceae</taxon>
        <taxon>Aureobasidium</taxon>
    </lineage>
</organism>
<dbReference type="Gene3D" id="1.10.150.390">
    <property type="match status" value="1"/>
</dbReference>
<evidence type="ECO:0000256" key="5">
    <source>
        <dbReference type="ARBA" id="ARBA00022842"/>
    </source>
</evidence>
<dbReference type="InterPro" id="IPR015700">
    <property type="entry name" value="RPC1"/>
</dbReference>
<dbReference type="GO" id="GO:0005634">
    <property type="term" value="C:nucleus"/>
    <property type="evidence" value="ECO:0007669"/>
    <property type="project" value="UniProtKB-SubCell"/>
</dbReference>
<accession>A0A9P8FET9</accession>
<dbReference type="EMBL" id="JAHFXS010002918">
    <property type="protein sequence ID" value="KAG9970309.1"/>
    <property type="molecule type" value="Genomic_DNA"/>
</dbReference>
<dbReference type="FunFam" id="1.10.150.390:FF:000004">
    <property type="entry name" value="DNA-directed RNA polymerase subunit"/>
    <property type="match status" value="1"/>
</dbReference>
<protein>
    <recommendedName>
        <fullName evidence="2">DNA-directed RNA polymerase</fullName>
        <ecNumber evidence="2">2.7.7.6</ecNumber>
    </recommendedName>
</protein>
<dbReference type="GO" id="GO:0003677">
    <property type="term" value="F:DNA binding"/>
    <property type="evidence" value="ECO:0007669"/>
    <property type="project" value="InterPro"/>
</dbReference>
<feature type="non-terminal residue" evidence="9">
    <location>
        <position position="307"/>
    </location>
</feature>